<sequence>MKPLYLPAHDLLQKEFAYLTFRFSFSKDLPQ</sequence>
<protein>
    <submittedName>
        <fullName evidence="1">Uncharacterized protein</fullName>
    </submittedName>
</protein>
<organism evidence="1 2">
    <name type="scientific">Escherichia phage vB_EcoP-CHD5UKE1</name>
    <dbReference type="NCBI Taxonomy" id="2865805"/>
    <lineage>
        <taxon>Viruses</taxon>
        <taxon>Duplodnaviria</taxon>
        <taxon>Heunggongvirae</taxon>
        <taxon>Uroviricota</taxon>
        <taxon>Caudoviricetes</taxon>
        <taxon>Mktvariviridae</taxon>
        <taxon>Gordonclarkvirinae</taxon>
        <taxon>Kuravirus</taxon>
        <taxon>Kuravirus CHD5UKE1</taxon>
        <taxon>Kuravirus SU10</taxon>
    </lineage>
</organism>
<evidence type="ECO:0000313" key="2">
    <source>
        <dbReference type="Proteomes" id="UP000828739"/>
    </source>
</evidence>
<dbReference type="Proteomes" id="UP000828739">
    <property type="component" value="Segment"/>
</dbReference>
<dbReference type="EMBL" id="MZ234028">
    <property type="protein sequence ID" value="QZI80606.1"/>
    <property type="molecule type" value="Genomic_DNA"/>
</dbReference>
<accession>A0ABX9AGL2</accession>
<proteinExistence type="predicted"/>
<gene>
    <name evidence="1" type="ORF">CHD5UKE1_110</name>
</gene>
<evidence type="ECO:0000313" key="1">
    <source>
        <dbReference type="EMBL" id="QZI80606.1"/>
    </source>
</evidence>
<name>A0ABX9AGL2_9CAUD</name>
<reference evidence="1 2" key="1">
    <citation type="submission" date="2021-05" db="EMBL/GenBank/DDBJ databases">
        <title>Naturally bred epsilon2 phages have an improved host range and effectivity in uropathogenic E. coli over their ancestor phages.</title>
        <authorList>
            <person name="Saez D."/>
            <person name="Loose M."/>
            <person name="Mutti M."/>
            <person name="Visram Z."/>
            <person name="Hitzenhammer E."/>
            <person name="Dippel D."/>
            <person name="Tisakova L."/>
            <person name="Schertler S."/>
            <person name="Wittmann J."/>
            <person name="Corsini L."/>
            <person name="Wagenlehner F."/>
        </authorList>
    </citation>
    <scope>NUCLEOTIDE SEQUENCE [LARGE SCALE GENOMIC DNA]</scope>
</reference>
<keyword evidence="2" id="KW-1185">Reference proteome</keyword>